<name>A0AAE3M3K8_9BACT</name>
<organism evidence="2 3">
    <name type="scientific">Plebeiibacterium sediminum</name>
    <dbReference type="NCBI Taxonomy" id="2992112"/>
    <lineage>
        <taxon>Bacteria</taxon>
        <taxon>Pseudomonadati</taxon>
        <taxon>Bacteroidota</taxon>
        <taxon>Bacteroidia</taxon>
        <taxon>Marinilabiliales</taxon>
        <taxon>Marinilabiliaceae</taxon>
        <taxon>Plebeiibacterium</taxon>
    </lineage>
</organism>
<evidence type="ECO:0000313" key="3">
    <source>
        <dbReference type="Proteomes" id="UP001209229"/>
    </source>
</evidence>
<dbReference type="SUPFAM" id="SSF54427">
    <property type="entry name" value="NTF2-like"/>
    <property type="match status" value="1"/>
</dbReference>
<evidence type="ECO:0000313" key="2">
    <source>
        <dbReference type="EMBL" id="MCW3786439.1"/>
    </source>
</evidence>
<feature type="domain" description="DUF4440" evidence="1">
    <location>
        <begin position="31"/>
        <end position="136"/>
    </location>
</feature>
<reference evidence="2" key="1">
    <citation type="submission" date="2022-10" db="EMBL/GenBank/DDBJ databases">
        <authorList>
            <person name="Yu W.X."/>
        </authorList>
    </citation>
    <scope>NUCLEOTIDE SEQUENCE</scope>
    <source>
        <strain evidence="2">AAT</strain>
    </source>
</reference>
<dbReference type="Pfam" id="PF14534">
    <property type="entry name" value="DUF4440"/>
    <property type="match status" value="1"/>
</dbReference>
<protein>
    <submittedName>
        <fullName evidence="2">Nuclear transport factor 2 family protein</fullName>
    </submittedName>
</protein>
<dbReference type="PROSITE" id="PS51257">
    <property type="entry name" value="PROKAR_LIPOPROTEIN"/>
    <property type="match status" value="1"/>
</dbReference>
<evidence type="ECO:0000259" key="1">
    <source>
        <dbReference type="Pfam" id="PF14534"/>
    </source>
</evidence>
<gene>
    <name evidence="2" type="ORF">OM075_08165</name>
</gene>
<dbReference type="Proteomes" id="UP001209229">
    <property type="component" value="Unassembled WGS sequence"/>
</dbReference>
<dbReference type="AlphaFoldDB" id="A0AAE3M3K8"/>
<dbReference type="EMBL" id="JAPDPJ010000014">
    <property type="protein sequence ID" value="MCW3786439.1"/>
    <property type="molecule type" value="Genomic_DNA"/>
</dbReference>
<proteinExistence type="predicted"/>
<comment type="caution">
    <text evidence="2">The sequence shown here is derived from an EMBL/GenBank/DDBJ whole genome shotgun (WGS) entry which is preliminary data.</text>
</comment>
<accession>A0AAE3M3K8</accession>
<dbReference type="InterPro" id="IPR032710">
    <property type="entry name" value="NTF2-like_dom_sf"/>
</dbReference>
<dbReference type="RefSeq" id="WP_301190004.1">
    <property type="nucleotide sequence ID" value="NZ_JAPDPJ010000014.1"/>
</dbReference>
<dbReference type="Gene3D" id="3.10.450.50">
    <property type="match status" value="1"/>
</dbReference>
<sequence>MKTKNLLLMVGLGLLFSCQDMKKNDDPKVLEQLIISYFDGVKDKDLDKMNSVTTEDFVLFENGSVWNNDSLYNFLNQLPPYVATFSFNNIHVNIGSEYGNINYFNHMDMVLNDTIEDNYDWIESASFKKVEGEWKMNFLHSTVRQ</sequence>
<dbReference type="InterPro" id="IPR027843">
    <property type="entry name" value="DUF4440"/>
</dbReference>
<keyword evidence="3" id="KW-1185">Reference proteome</keyword>